<name>A0ABW6A7U4_9BACT</name>
<dbReference type="RefSeq" id="WP_386098951.1">
    <property type="nucleotide sequence ID" value="NZ_JBHUOZ010000003.1"/>
</dbReference>
<evidence type="ECO:0000313" key="9">
    <source>
        <dbReference type="EMBL" id="MFD2920495.1"/>
    </source>
</evidence>
<sequence>MKKLSGIVCLSLLAGTAMAQVPEDVLKYSWGPTNQSARINAVGGAMGALGGDISALYSNPAGLGFYKTTDIVVSPGFNFLKNKGNFRGTDTTSNESKFGLGPTGVVFGWPKHTQSKWRSSSFSIGVNRTVNFNNKIAYTGYNDFSSFGEVYASEAASRSQQSGETLEDMLYNKTVSYGTQMGIYTYLIDPIVDQNGETVVGALSQYDLIHNGGDFFVKQDRFIETSGGITDLALGFASNYNDKVYIGGSLGIPIVNYKRNTTLLETDATGNTNNNFDFAELKESYSTRGAGFNLKLGTIFKPSELIRVGLTVHTPTWYSLTDGYDATLRVNTEAYNSGTKEVNVTRDLNSGQKPTYKYELTSPWRFMVSGAYVLHEVEDVSKQRGFITADIEYVTHKSNKFRGISEEDGGDGYEYTAENGVIKDYYKNAFNFRLGGELKFTTLMTRLGFAYYGNPYADKALKANQMFISGGLGYRNKGFFVDLTYVHALQKDISFPYRLSDKPNTFANLRGTGSNISLTFGIKI</sequence>
<reference evidence="10" key="1">
    <citation type="journal article" date="2019" name="Int. J. Syst. Evol. Microbiol.">
        <title>The Global Catalogue of Microorganisms (GCM) 10K type strain sequencing project: providing services to taxonomists for standard genome sequencing and annotation.</title>
        <authorList>
            <consortium name="The Broad Institute Genomics Platform"/>
            <consortium name="The Broad Institute Genome Sequencing Center for Infectious Disease"/>
            <person name="Wu L."/>
            <person name="Ma J."/>
        </authorList>
    </citation>
    <scope>NUCLEOTIDE SEQUENCE [LARGE SCALE GENOMIC DNA]</scope>
    <source>
        <strain evidence="10">KCTC 23299</strain>
    </source>
</reference>
<evidence type="ECO:0000256" key="1">
    <source>
        <dbReference type="ARBA" id="ARBA00004571"/>
    </source>
</evidence>
<dbReference type="PANTHER" id="PTHR35093">
    <property type="entry name" value="OUTER MEMBRANE PROTEIN NMB0088-RELATED"/>
    <property type="match status" value="1"/>
</dbReference>
<dbReference type="SUPFAM" id="SSF56935">
    <property type="entry name" value="Porins"/>
    <property type="match status" value="1"/>
</dbReference>
<evidence type="ECO:0000256" key="2">
    <source>
        <dbReference type="ARBA" id="ARBA00008163"/>
    </source>
</evidence>
<keyword evidence="3" id="KW-1134">Transmembrane beta strand</keyword>
<gene>
    <name evidence="9" type="ORF">ACFS6H_12285</name>
</gene>
<evidence type="ECO:0000256" key="7">
    <source>
        <dbReference type="ARBA" id="ARBA00023237"/>
    </source>
</evidence>
<dbReference type="PANTHER" id="PTHR35093:SF8">
    <property type="entry name" value="OUTER MEMBRANE PROTEIN NMB0088-RELATED"/>
    <property type="match status" value="1"/>
</dbReference>
<accession>A0ABW6A7U4</accession>
<proteinExistence type="inferred from homology"/>
<keyword evidence="4" id="KW-0812">Transmembrane</keyword>
<keyword evidence="6" id="KW-0472">Membrane</keyword>
<feature type="chain" id="PRO_5047423748" evidence="8">
    <location>
        <begin position="20"/>
        <end position="524"/>
    </location>
</feature>
<comment type="subcellular location">
    <subcellularLocation>
        <location evidence="1">Cell outer membrane</location>
        <topology evidence="1">Multi-pass membrane protein</topology>
    </subcellularLocation>
</comment>
<comment type="similarity">
    <text evidence="2">Belongs to the OmpP1/FadL family.</text>
</comment>
<evidence type="ECO:0000256" key="5">
    <source>
        <dbReference type="ARBA" id="ARBA00022729"/>
    </source>
</evidence>
<evidence type="ECO:0000256" key="6">
    <source>
        <dbReference type="ARBA" id="ARBA00023136"/>
    </source>
</evidence>
<evidence type="ECO:0000256" key="8">
    <source>
        <dbReference type="SAM" id="SignalP"/>
    </source>
</evidence>
<evidence type="ECO:0000256" key="4">
    <source>
        <dbReference type="ARBA" id="ARBA00022692"/>
    </source>
</evidence>
<dbReference type="Gene3D" id="2.40.160.60">
    <property type="entry name" value="Outer membrane protein transport protein (OMPP1/FadL/TodX)"/>
    <property type="match status" value="1"/>
</dbReference>
<keyword evidence="5 8" id="KW-0732">Signal</keyword>
<organism evidence="9 10">
    <name type="scientific">Terrimonas rubra</name>
    <dbReference type="NCBI Taxonomy" id="1035890"/>
    <lineage>
        <taxon>Bacteria</taxon>
        <taxon>Pseudomonadati</taxon>
        <taxon>Bacteroidota</taxon>
        <taxon>Chitinophagia</taxon>
        <taxon>Chitinophagales</taxon>
        <taxon>Chitinophagaceae</taxon>
        <taxon>Terrimonas</taxon>
    </lineage>
</organism>
<protein>
    <submittedName>
        <fullName evidence="9">OmpP1/FadL family transporter</fullName>
    </submittedName>
</protein>
<evidence type="ECO:0000256" key="3">
    <source>
        <dbReference type="ARBA" id="ARBA00022452"/>
    </source>
</evidence>
<dbReference type="Proteomes" id="UP001597511">
    <property type="component" value="Unassembled WGS sequence"/>
</dbReference>
<comment type="caution">
    <text evidence="9">The sequence shown here is derived from an EMBL/GenBank/DDBJ whole genome shotgun (WGS) entry which is preliminary data.</text>
</comment>
<evidence type="ECO:0000313" key="10">
    <source>
        <dbReference type="Proteomes" id="UP001597511"/>
    </source>
</evidence>
<keyword evidence="7" id="KW-0998">Cell outer membrane</keyword>
<dbReference type="InterPro" id="IPR005017">
    <property type="entry name" value="OMPP1/FadL/TodX"/>
</dbReference>
<keyword evidence="10" id="KW-1185">Reference proteome</keyword>
<dbReference type="EMBL" id="JBHUOZ010000003">
    <property type="protein sequence ID" value="MFD2920495.1"/>
    <property type="molecule type" value="Genomic_DNA"/>
</dbReference>
<feature type="signal peptide" evidence="8">
    <location>
        <begin position="1"/>
        <end position="19"/>
    </location>
</feature>